<evidence type="ECO:0000256" key="1">
    <source>
        <dbReference type="SAM" id="SignalP"/>
    </source>
</evidence>
<feature type="chain" id="PRO_5018167084" description="Peptidase S33 tripeptidyl aminopeptidase-like C-terminal domain-containing protein" evidence="1">
    <location>
        <begin position="30"/>
        <end position="634"/>
    </location>
</feature>
<dbReference type="EMBL" id="ML119811">
    <property type="protein sequence ID" value="RPA73767.1"/>
    <property type="molecule type" value="Genomic_DNA"/>
</dbReference>
<dbReference type="AlphaFoldDB" id="A0A3N4HKG6"/>
<dbReference type="Proteomes" id="UP000275078">
    <property type="component" value="Unassembled WGS sequence"/>
</dbReference>
<gene>
    <name evidence="3" type="ORF">BJ508DRAFT_333733</name>
</gene>
<evidence type="ECO:0000313" key="3">
    <source>
        <dbReference type="EMBL" id="RPA73767.1"/>
    </source>
</evidence>
<keyword evidence="4" id="KW-1185">Reference proteome</keyword>
<accession>A0A3N4HKG6</accession>
<keyword evidence="1" id="KW-0732">Signal</keyword>
<sequence>MHFKSMSMNYERCLLVLYLLLFFFPKGGITPEAFGDNDDTPVDPQSPEFLLDFQLRHRLFDSVEASTTANPKSISCLELLEPFRAAAANLKIELPPIPPTALCGRILQPIYAKSSNRLPVAYITVAYSYIPAKRCITVPGTVCDGPFLRARGGPGISAIKHLWSDWKLLQHMNPDVDWVAFDQRTVGYSSLSWAICGTDAVNGAEIISTAYSSLSSKHFPPDKRSTRQKGFLEEAMQIAKEYAQICKDSFANFPLLLQNMGAVSAADDAVAVLDSAMAWDYASRIDRLLVDSGTDLLSSLNYTKSYIEAGSDVEVGLLHFAAYCAQNSACPIRKKLPRIRAASPHSILRIIGAVFHADRYEDGCGLHDLIAEFVSAMIDPFNLYHDLANRIGKCYQALLPRRVAISRTSDVLWTAPVHRRFNFDTYGRTQGTSLVRMGAVELQNLHLIRCVDAETFGVGTDTTSLLAALHAASAISPLSAHHRILPWLLCAEFSKEMKSATVPDVDGLNLRSPALFISNERDPTTPSSLMKIAAARFPGSRHIYQRGILGHTVIGDGFPAGGKLTTCMKKIVTDYLRKGLLPDVGFCAEEKPPIFSLPFAATTPLISPFVLEPEEPRPLLEILLPEAPHLGIHN</sequence>
<name>A0A3N4HKG6_ASCIM</name>
<feature type="domain" description="Peptidase S33 tripeptidyl aminopeptidase-like C-terminal" evidence="2">
    <location>
        <begin position="490"/>
        <end position="583"/>
    </location>
</feature>
<evidence type="ECO:0000259" key="2">
    <source>
        <dbReference type="Pfam" id="PF08386"/>
    </source>
</evidence>
<reference evidence="3 4" key="1">
    <citation type="journal article" date="2018" name="Nat. Ecol. Evol.">
        <title>Pezizomycetes genomes reveal the molecular basis of ectomycorrhizal truffle lifestyle.</title>
        <authorList>
            <person name="Murat C."/>
            <person name="Payen T."/>
            <person name="Noel B."/>
            <person name="Kuo A."/>
            <person name="Morin E."/>
            <person name="Chen J."/>
            <person name="Kohler A."/>
            <person name="Krizsan K."/>
            <person name="Balestrini R."/>
            <person name="Da Silva C."/>
            <person name="Montanini B."/>
            <person name="Hainaut M."/>
            <person name="Levati E."/>
            <person name="Barry K.W."/>
            <person name="Belfiori B."/>
            <person name="Cichocki N."/>
            <person name="Clum A."/>
            <person name="Dockter R.B."/>
            <person name="Fauchery L."/>
            <person name="Guy J."/>
            <person name="Iotti M."/>
            <person name="Le Tacon F."/>
            <person name="Lindquist E.A."/>
            <person name="Lipzen A."/>
            <person name="Malagnac F."/>
            <person name="Mello A."/>
            <person name="Molinier V."/>
            <person name="Miyauchi S."/>
            <person name="Poulain J."/>
            <person name="Riccioni C."/>
            <person name="Rubini A."/>
            <person name="Sitrit Y."/>
            <person name="Splivallo R."/>
            <person name="Traeger S."/>
            <person name="Wang M."/>
            <person name="Zifcakova L."/>
            <person name="Wipf D."/>
            <person name="Zambonelli A."/>
            <person name="Paolocci F."/>
            <person name="Nowrousian M."/>
            <person name="Ottonello S."/>
            <person name="Baldrian P."/>
            <person name="Spatafora J.W."/>
            <person name="Henrissat B."/>
            <person name="Nagy L.G."/>
            <person name="Aury J.M."/>
            <person name="Wincker P."/>
            <person name="Grigoriev I.V."/>
            <person name="Bonfante P."/>
            <person name="Martin F.M."/>
        </authorList>
    </citation>
    <scope>NUCLEOTIDE SEQUENCE [LARGE SCALE GENOMIC DNA]</scope>
    <source>
        <strain evidence="3 4">RN42</strain>
    </source>
</reference>
<dbReference type="InterPro" id="IPR013595">
    <property type="entry name" value="Pept_S33_TAP-like_C"/>
</dbReference>
<proteinExistence type="predicted"/>
<protein>
    <recommendedName>
        <fullName evidence="2">Peptidase S33 tripeptidyl aminopeptidase-like C-terminal domain-containing protein</fullName>
    </recommendedName>
</protein>
<organism evidence="3 4">
    <name type="scientific">Ascobolus immersus RN42</name>
    <dbReference type="NCBI Taxonomy" id="1160509"/>
    <lineage>
        <taxon>Eukaryota</taxon>
        <taxon>Fungi</taxon>
        <taxon>Dikarya</taxon>
        <taxon>Ascomycota</taxon>
        <taxon>Pezizomycotina</taxon>
        <taxon>Pezizomycetes</taxon>
        <taxon>Pezizales</taxon>
        <taxon>Ascobolaceae</taxon>
        <taxon>Ascobolus</taxon>
    </lineage>
</organism>
<dbReference type="Pfam" id="PF08386">
    <property type="entry name" value="Abhydrolase_4"/>
    <property type="match status" value="1"/>
</dbReference>
<evidence type="ECO:0000313" key="4">
    <source>
        <dbReference type="Proteomes" id="UP000275078"/>
    </source>
</evidence>
<feature type="signal peptide" evidence="1">
    <location>
        <begin position="1"/>
        <end position="29"/>
    </location>
</feature>